<feature type="transmembrane region" description="Helical" evidence="1">
    <location>
        <begin position="12"/>
        <end position="31"/>
    </location>
</feature>
<dbReference type="AlphaFoldDB" id="X1IUQ3"/>
<accession>X1IUQ3</accession>
<organism evidence="2">
    <name type="scientific">marine sediment metagenome</name>
    <dbReference type="NCBI Taxonomy" id="412755"/>
    <lineage>
        <taxon>unclassified sequences</taxon>
        <taxon>metagenomes</taxon>
        <taxon>ecological metagenomes</taxon>
    </lineage>
</organism>
<protein>
    <submittedName>
        <fullName evidence="2">Uncharacterized protein</fullName>
    </submittedName>
</protein>
<keyword evidence="1" id="KW-0472">Membrane</keyword>
<sequence>MEKVIKKQGFHRWAWLVVFLLGGLSMVYGGAQDITLFFPPEGELAQVP</sequence>
<evidence type="ECO:0000313" key="2">
    <source>
        <dbReference type="EMBL" id="GAH69854.1"/>
    </source>
</evidence>
<proteinExistence type="predicted"/>
<feature type="non-terminal residue" evidence="2">
    <location>
        <position position="48"/>
    </location>
</feature>
<keyword evidence="1" id="KW-1133">Transmembrane helix</keyword>
<evidence type="ECO:0000256" key="1">
    <source>
        <dbReference type="SAM" id="Phobius"/>
    </source>
</evidence>
<dbReference type="EMBL" id="BARU01033653">
    <property type="protein sequence ID" value="GAH69854.1"/>
    <property type="molecule type" value="Genomic_DNA"/>
</dbReference>
<name>X1IUQ3_9ZZZZ</name>
<comment type="caution">
    <text evidence="2">The sequence shown here is derived from an EMBL/GenBank/DDBJ whole genome shotgun (WGS) entry which is preliminary data.</text>
</comment>
<keyword evidence="1" id="KW-0812">Transmembrane</keyword>
<reference evidence="2" key="1">
    <citation type="journal article" date="2014" name="Front. Microbiol.">
        <title>High frequency of phylogenetically diverse reductive dehalogenase-homologous genes in deep subseafloor sedimentary metagenomes.</title>
        <authorList>
            <person name="Kawai M."/>
            <person name="Futagami T."/>
            <person name="Toyoda A."/>
            <person name="Takaki Y."/>
            <person name="Nishi S."/>
            <person name="Hori S."/>
            <person name="Arai W."/>
            <person name="Tsubouchi T."/>
            <person name="Morono Y."/>
            <person name="Uchiyama I."/>
            <person name="Ito T."/>
            <person name="Fujiyama A."/>
            <person name="Inagaki F."/>
            <person name="Takami H."/>
        </authorList>
    </citation>
    <scope>NUCLEOTIDE SEQUENCE</scope>
    <source>
        <strain evidence="2">Expedition CK06-06</strain>
    </source>
</reference>
<gene>
    <name evidence="2" type="ORF">S03H2_52913</name>
</gene>